<dbReference type="Pfam" id="PF00295">
    <property type="entry name" value="Glyco_hydro_28"/>
    <property type="match status" value="1"/>
</dbReference>
<dbReference type="Gene3D" id="2.160.20.10">
    <property type="entry name" value="Single-stranded right-handed beta-helix, Pectin lyase-like"/>
    <property type="match status" value="1"/>
</dbReference>
<feature type="signal peptide" evidence="10">
    <location>
        <begin position="1"/>
        <end position="24"/>
    </location>
</feature>
<keyword evidence="4" id="KW-0325">Glycoprotein</keyword>
<keyword evidence="6 9" id="KW-0326">Glycosidase</keyword>
<evidence type="ECO:0000256" key="9">
    <source>
        <dbReference type="RuleBase" id="RU361169"/>
    </source>
</evidence>
<dbReference type="EMBL" id="AFZD01000016">
    <property type="protein sequence ID" value="EHL12215.1"/>
    <property type="molecule type" value="Genomic_DNA"/>
</dbReference>
<gene>
    <name evidence="11" type="ORF">HMPREF9624_00522</name>
</gene>
<keyword evidence="12" id="KW-1185">Reference proteome</keyword>
<evidence type="ECO:0000256" key="1">
    <source>
        <dbReference type="ARBA" id="ARBA00008834"/>
    </source>
</evidence>
<evidence type="ECO:0008006" key="13">
    <source>
        <dbReference type="Google" id="ProtNLM"/>
    </source>
</evidence>
<evidence type="ECO:0000313" key="12">
    <source>
        <dbReference type="Proteomes" id="UP000003527"/>
    </source>
</evidence>
<organism evidence="11 12">
    <name type="scientific">Oribacterium asaccharolyticum ACB7</name>
    <dbReference type="NCBI Taxonomy" id="796944"/>
    <lineage>
        <taxon>Bacteria</taxon>
        <taxon>Bacillati</taxon>
        <taxon>Bacillota</taxon>
        <taxon>Clostridia</taxon>
        <taxon>Lachnospirales</taxon>
        <taxon>Lachnospiraceae</taxon>
        <taxon>Oribacterium</taxon>
    </lineage>
</organism>
<dbReference type="RefSeq" id="WP_009536413.1">
    <property type="nucleotide sequence ID" value="NZ_JH414504.1"/>
</dbReference>
<dbReference type="HOGENOM" id="CLU_410959_0_0_9"/>
<evidence type="ECO:0000256" key="8">
    <source>
        <dbReference type="ARBA" id="ARBA00037278"/>
    </source>
</evidence>
<evidence type="ECO:0000256" key="2">
    <source>
        <dbReference type="ARBA" id="ARBA00022737"/>
    </source>
</evidence>
<dbReference type="AlphaFoldDB" id="G9WU12"/>
<keyword evidence="2" id="KW-0677">Repeat</keyword>
<dbReference type="PANTHER" id="PTHR31736:SF9">
    <property type="entry name" value="ENDO-XYLOGALACTURONAN HYDROLASE A-RELATED"/>
    <property type="match status" value="1"/>
</dbReference>
<proteinExistence type="inferred from homology"/>
<comment type="caution">
    <text evidence="11">The sequence shown here is derived from an EMBL/GenBank/DDBJ whole genome shotgun (WGS) entry which is preliminary data.</text>
</comment>
<evidence type="ECO:0000256" key="6">
    <source>
        <dbReference type="ARBA" id="ARBA00023295"/>
    </source>
</evidence>
<feature type="chain" id="PRO_5003527987" description="Right handed beta helix domain-containing protein" evidence="10">
    <location>
        <begin position="25"/>
        <end position="668"/>
    </location>
</feature>
<evidence type="ECO:0000256" key="5">
    <source>
        <dbReference type="ARBA" id="ARBA00023277"/>
    </source>
</evidence>
<dbReference type="InterPro" id="IPR012334">
    <property type="entry name" value="Pectin_lyas_fold"/>
</dbReference>
<reference evidence="11 12" key="1">
    <citation type="submission" date="2011-08" db="EMBL/GenBank/DDBJ databases">
        <title>The Genome Sequence of Oribacterium sp. ACB7.</title>
        <authorList>
            <consortium name="The Broad Institute Genome Sequencing Platform"/>
            <person name="Earl A."/>
            <person name="Ward D."/>
            <person name="Feldgarden M."/>
            <person name="Gevers D."/>
            <person name="Sizova M."/>
            <person name="Hazen A."/>
            <person name="Epstein S."/>
            <person name="Young S.K."/>
            <person name="Zeng Q."/>
            <person name="Gargeya S."/>
            <person name="Fitzgerald M."/>
            <person name="Haas B."/>
            <person name="Abouelleil A."/>
            <person name="Alvarado L."/>
            <person name="Arachchi H.M."/>
            <person name="Berlin A."/>
            <person name="Brown A."/>
            <person name="Chapman S.B."/>
            <person name="Chen Z."/>
            <person name="Dunbar C."/>
            <person name="Freedman E."/>
            <person name="Gearin G."/>
            <person name="Gellesch M."/>
            <person name="Goldberg J."/>
            <person name="Griggs A."/>
            <person name="Gujja S."/>
            <person name="Heiman D."/>
            <person name="Howarth C."/>
            <person name="Larson L."/>
            <person name="Lui A."/>
            <person name="MacDonald P.J.P."/>
            <person name="Montmayeur A."/>
            <person name="Murphy C."/>
            <person name="Neiman D."/>
            <person name="Pearson M."/>
            <person name="Priest M."/>
            <person name="Roberts A."/>
            <person name="Saif S."/>
            <person name="Shea T."/>
            <person name="Shenoy N."/>
            <person name="Sisk P."/>
            <person name="Stolte C."/>
            <person name="Sykes S."/>
            <person name="Wortman J."/>
            <person name="Nusbaum C."/>
            <person name="Birren B."/>
        </authorList>
    </citation>
    <scope>NUCLEOTIDE SEQUENCE [LARGE SCALE GENOMIC DNA]</scope>
    <source>
        <strain evidence="11 12">ACB7</strain>
    </source>
</reference>
<evidence type="ECO:0000256" key="4">
    <source>
        <dbReference type="ARBA" id="ARBA00023180"/>
    </source>
</evidence>
<keyword evidence="10" id="KW-0732">Signal</keyword>
<dbReference type="GO" id="GO:0004650">
    <property type="term" value="F:polygalacturonase activity"/>
    <property type="evidence" value="ECO:0007669"/>
    <property type="project" value="InterPro"/>
</dbReference>
<dbReference type="PANTHER" id="PTHR31736">
    <property type="match status" value="1"/>
</dbReference>
<dbReference type="InterPro" id="IPR000743">
    <property type="entry name" value="Glyco_hydro_28"/>
</dbReference>
<protein>
    <recommendedName>
        <fullName evidence="13">Right handed beta helix domain-containing protein</fullName>
    </recommendedName>
</protein>
<dbReference type="GO" id="GO:0000272">
    <property type="term" value="P:polysaccharide catabolic process"/>
    <property type="evidence" value="ECO:0007669"/>
    <property type="project" value="UniProtKB-KW"/>
</dbReference>
<dbReference type="SUPFAM" id="SSF51126">
    <property type="entry name" value="Pectin lyase-like"/>
    <property type="match status" value="1"/>
</dbReference>
<sequence>MKSFFKLLLTTILSAFCISFVAEAAIVINDYTMPKDLPEKYKSSLFSVLVEGEVIDTYKVGLNAWNNEVACCEFSSVDSVGITVTTNFSFSSARILPRDADIQCIINGNHLTFTMPFPQNVTIVFDEDFHGNTLHIFAQQQKNNTIKKNDDNIIYFGPGYYDYSSLPPLQIESGKILYLDAGAVLRGRVLISDATDVKICGHGIILDDFTTSDEYDSVALTLKNSNHVTIQDITILRNAASWSAFMWKCGNISVNNVKIINPKYACSDGFDIGNSHNVTFNHMFIRSCDDSIAIKGTGNYGYNVAENPAITQANYAISVYNTQVWCDTNNALGIGAETVAAYYDNIQFKNIDILYNYDDLTYPDQFKERSALNICALNATNISNITYEDIRLEKGKQLISVTMPNDFWFGSMKGNWNWNGSFSRITYRNIVSYSDGSNVIQLFGRDSRHTVSDILFDNIKVNGSIIDLDSPLFKTNKYTKRVRFCRNGIITQEKNGPFGANVHNAALEFSEGYQGRNQWFYRTWTNGIGNENMIWNSDGSYHWRGSHNYDAIWMYNNTLYIHPDTDQSMLEWEAPYAGTVQIDGNVRKYSTLGGDGVTVSIWKNNTLVWPQDGWRTIPYNDNVGLSYDFAFDVSRGDILSFRVDEGGDNAYDTTIWDANIVYNSYRSY</sequence>
<name>G9WU12_9FIRM</name>
<evidence type="ECO:0000256" key="7">
    <source>
        <dbReference type="ARBA" id="ARBA00023326"/>
    </source>
</evidence>
<evidence type="ECO:0000256" key="3">
    <source>
        <dbReference type="ARBA" id="ARBA00022801"/>
    </source>
</evidence>
<accession>G9WU12</accession>
<evidence type="ECO:0000313" key="11">
    <source>
        <dbReference type="EMBL" id="EHL12215.1"/>
    </source>
</evidence>
<comment type="function">
    <text evidence="8">Pectinolytic enzyme involved in the degradation of xylogalacturonan (xga), a galacturonan backbone heavily substituted with xylose, and which is one important component of the hairy regions of pectin. Activity requires a galacturonic acid backbone substituted with xylose.</text>
</comment>
<dbReference type="PATRIC" id="fig|796944.3.peg.1236"/>
<keyword evidence="7" id="KW-0624">Polysaccharide degradation</keyword>
<dbReference type="InterPro" id="IPR011050">
    <property type="entry name" value="Pectin_lyase_fold/virulence"/>
</dbReference>
<keyword evidence="5" id="KW-0119">Carbohydrate metabolism</keyword>
<comment type="similarity">
    <text evidence="1 9">Belongs to the glycosyl hydrolase 28 family.</text>
</comment>
<evidence type="ECO:0000256" key="10">
    <source>
        <dbReference type="SAM" id="SignalP"/>
    </source>
</evidence>
<dbReference type="Proteomes" id="UP000003527">
    <property type="component" value="Unassembled WGS sequence"/>
</dbReference>
<keyword evidence="3 9" id="KW-0378">Hydrolase</keyword>